<evidence type="ECO:0000256" key="9">
    <source>
        <dbReference type="PROSITE-ProRule" id="PRU00169"/>
    </source>
</evidence>
<dbReference type="FunFam" id="1.10.287.130:FF:000037">
    <property type="entry name" value="Hybrid sensor histidine kinase/response regulator"/>
    <property type="match status" value="1"/>
</dbReference>
<dbReference type="Pfam" id="PF02518">
    <property type="entry name" value="HATPase_c"/>
    <property type="match status" value="1"/>
</dbReference>
<dbReference type="Pfam" id="PF00072">
    <property type="entry name" value="Response_reg"/>
    <property type="match status" value="1"/>
</dbReference>
<evidence type="ECO:0000256" key="8">
    <source>
        <dbReference type="ARBA" id="ARBA00023012"/>
    </source>
</evidence>
<dbReference type="Proteomes" id="UP000249499">
    <property type="component" value="Chromosome"/>
</dbReference>
<evidence type="ECO:0000259" key="12">
    <source>
        <dbReference type="PROSITE" id="PS50110"/>
    </source>
</evidence>
<dbReference type="SUPFAM" id="SSF55785">
    <property type="entry name" value="PYP-like sensor domain (PAS domain)"/>
    <property type="match status" value="2"/>
</dbReference>
<dbReference type="PRINTS" id="PR00344">
    <property type="entry name" value="BCTRLSENSOR"/>
</dbReference>
<evidence type="ECO:0000256" key="6">
    <source>
        <dbReference type="ARBA" id="ARBA00022777"/>
    </source>
</evidence>
<dbReference type="Gene3D" id="3.30.565.10">
    <property type="entry name" value="Histidine kinase-like ATPase, C-terminal domain"/>
    <property type="match status" value="1"/>
</dbReference>
<evidence type="ECO:0000256" key="5">
    <source>
        <dbReference type="ARBA" id="ARBA00022741"/>
    </source>
</evidence>
<accession>A0AAF1K6A8</accession>
<dbReference type="Pfam" id="PF00989">
    <property type="entry name" value="PAS"/>
    <property type="match status" value="1"/>
</dbReference>
<reference evidence="15" key="2">
    <citation type="journal article" date="2023" name="MicrobiologyOpen">
        <title>Genomics of the tumorigenes clade of the family Rhizobiaceae and description of Rhizobium rhododendri sp. nov.</title>
        <authorList>
            <person name="Kuzmanovic N."/>
            <person name="diCenzo G.C."/>
            <person name="Bunk B."/>
            <person name="Sproeer C."/>
            <person name="Fruehling A."/>
            <person name="Neumann-Schaal M."/>
            <person name="Overmann J."/>
            <person name="Smalla K."/>
        </authorList>
    </citation>
    <scope>NUCLEOTIDE SEQUENCE [LARGE SCALE GENOMIC DNA]</scope>
    <source>
        <strain evidence="15">1078</strain>
    </source>
</reference>
<dbReference type="GO" id="GO:0006355">
    <property type="term" value="P:regulation of DNA-templated transcription"/>
    <property type="evidence" value="ECO:0007669"/>
    <property type="project" value="InterPro"/>
</dbReference>
<dbReference type="PROSITE" id="PS50112">
    <property type="entry name" value="PAS"/>
    <property type="match status" value="1"/>
</dbReference>
<dbReference type="Pfam" id="PF13188">
    <property type="entry name" value="PAS_8"/>
    <property type="match status" value="1"/>
</dbReference>
<comment type="catalytic activity">
    <reaction evidence="1">
        <text>ATP + protein L-histidine = ADP + protein N-phospho-L-histidine.</text>
        <dbReference type="EC" id="2.7.13.3"/>
    </reaction>
</comment>
<keyword evidence="4" id="KW-0808">Transferase</keyword>
<dbReference type="SMART" id="SM00091">
    <property type="entry name" value="PAS"/>
    <property type="match status" value="3"/>
</dbReference>
<dbReference type="AlphaFoldDB" id="A0AAF1K6A8"/>
<dbReference type="SMART" id="SM00388">
    <property type="entry name" value="HisKA"/>
    <property type="match status" value="1"/>
</dbReference>
<dbReference type="InterPro" id="IPR036890">
    <property type="entry name" value="HATPase_C_sf"/>
</dbReference>
<keyword evidence="5" id="KW-0547">Nucleotide-binding</keyword>
<dbReference type="SMART" id="SM00387">
    <property type="entry name" value="HATPase_c"/>
    <property type="match status" value="1"/>
</dbReference>
<evidence type="ECO:0000256" key="2">
    <source>
        <dbReference type="ARBA" id="ARBA00012438"/>
    </source>
</evidence>
<name>A0AAF1K6A8_9HYPH</name>
<feature type="transmembrane region" description="Helical" evidence="10">
    <location>
        <begin position="56"/>
        <end position="76"/>
    </location>
</feature>
<dbReference type="SUPFAM" id="SSF52172">
    <property type="entry name" value="CheY-like"/>
    <property type="match status" value="1"/>
</dbReference>
<dbReference type="InterPro" id="IPR000014">
    <property type="entry name" value="PAS"/>
</dbReference>
<keyword evidence="7" id="KW-0067">ATP-binding</keyword>
<dbReference type="NCBIfam" id="NF046020">
    <property type="entry name" value="HisKinCckABruc"/>
    <property type="match status" value="1"/>
</dbReference>
<evidence type="ECO:0000259" key="11">
    <source>
        <dbReference type="PROSITE" id="PS50109"/>
    </source>
</evidence>
<evidence type="ECO:0000256" key="3">
    <source>
        <dbReference type="ARBA" id="ARBA00022553"/>
    </source>
</evidence>
<dbReference type="InterPro" id="IPR035965">
    <property type="entry name" value="PAS-like_dom_sf"/>
</dbReference>
<dbReference type="RefSeq" id="WP_111221861.1">
    <property type="nucleotide sequence ID" value="NZ_CP117255.1"/>
</dbReference>
<dbReference type="Gene3D" id="1.10.287.130">
    <property type="match status" value="1"/>
</dbReference>
<dbReference type="InterPro" id="IPR011006">
    <property type="entry name" value="CheY-like_superfamily"/>
</dbReference>
<dbReference type="KEGG" id="rtu:PR017_07650"/>
<feature type="domain" description="PAS" evidence="13">
    <location>
        <begin position="84"/>
        <end position="120"/>
    </location>
</feature>
<dbReference type="InterPro" id="IPR004358">
    <property type="entry name" value="Sig_transdc_His_kin-like_C"/>
</dbReference>
<evidence type="ECO:0000256" key="7">
    <source>
        <dbReference type="ARBA" id="ARBA00022840"/>
    </source>
</evidence>
<dbReference type="InterPro" id="IPR001789">
    <property type="entry name" value="Sig_transdc_resp-reg_receiver"/>
</dbReference>
<keyword evidence="15" id="KW-1185">Reference proteome</keyword>
<keyword evidence="10" id="KW-1133">Transmembrane helix</keyword>
<feature type="domain" description="Histidine kinase" evidence="11">
    <location>
        <begin position="487"/>
        <end position="711"/>
    </location>
</feature>
<evidence type="ECO:0000313" key="14">
    <source>
        <dbReference type="EMBL" id="WFR96973.1"/>
    </source>
</evidence>
<feature type="modified residue" description="4-aspartylphosphate" evidence="9">
    <location>
        <position position="801"/>
    </location>
</feature>
<dbReference type="GO" id="GO:0005524">
    <property type="term" value="F:ATP binding"/>
    <property type="evidence" value="ECO:0007669"/>
    <property type="project" value="UniProtKB-KW"/>
</dbReference>
<dbReference type="InterPro" id="IPR003661">
    <property type="entry name" value="HisK_dim/P_dom"/>
</dbReference>
<protein>
    <recommendedName>
        <fullName evidence="2">histidine kinase</fullName>
        <ecNumber evidence="2">2.7.13.3</ecNumber>
    </recommendedName>
</protein>
<keyword evidence="10" id="KW-0812">Transmembrane</keyword>
<evidence type="ECO:0000256" key="4">
    <source>
        <dbReference type="ARBA" id="ARBA00022679"/>
    </source>
</evidence>
<dbReference type="InterPro" id="IPR005467">
    <property type="entry name" value="His_kinase_dom"/>
</dbReference>
<dbReference type="Gene3D" id="3.30.450.20">
    <property type="entry name" value="PAS domain"/>
    <property type="match status" value="2"/>
</dbReference>
<evidence type="ECO:0000313" key="15">
    <source>
        <dbReference type="Proteomes" id="UP000249499"/>
    </source>
</evidence>
<sequence>MTKLRQSDEYSMPLVDRGVRSGIVLRIILLALVLIAAAAAFVVFKNELDNEIVLGALGILAMVGIFFLVSSIIGFVEVMPQTQSDSLARSFLDSQPDGTLITDDKGRIVYANLAYGNLTGASKTTEVQSLDTLLSRNRESNQALYRLSNELREGKEGSEEFRLMKPLGPVGSSGSGAHWYRLKARLLPPGQARGKALHVWQITDITSERDDQERFFKELQNAIDYLDHAPAGFFSAGRKGEIFYLNATLAEWLGLDLTKFTPGSITVGDLVAGEGLALIQSVQAEPGLKKTVTLDLDLRKGNGQSLPARLVHSVTSMRDGAPGESRTIVLGRQKDDDDDQSASVAAMRFTRFFNNTPMAIASVDGTGRILRTNAPFLKLFSNVVSRDDIERGATLETIFSESERPLLAQAFAAAKDRQGDIPSIDSRNPKDETRHFRFYINAVIEQSDEAPEEAAIVYAVEVTEQKALEAQMAQTQKMNAVGTLAGGIAHDFNNVLTAILLSSDHLLLQARPADASFADLMEIKRNANRAAVLVRQLLAFSRKQTMRPTIINLTDVIGDLRMLVERLLSGTRVKLEVDYGRDLWPVKTDLSQFEQVLINLCVNARDAMPDGGTLLLRTRNVEADDMAAFNSAYLPNEDMVLVEVTDNGTGIAPEIMDKIFEPFFTTKDVGKGTGLGLAMVYGIVKQSGGYIQPDSEVGRGTTFRVFLPRHVMDILLPGESPQEAPHAPPMGEGAALADVEQADLTGKSAVVLLVEDEEAVRRGGKRMLETRGYTVHEAGSGVEALEILEELEGKVDVVVSDVVMPEMDGPTLLRELRKIYPDMKFIFVSGYAEDAFARNLPADSKFGFLPKPFSLKQLAVAVREMLDS</sequence>
<keyword evidence="8" id="KW-0902">Two-component regulatory system</keyword>
<reference evidence="14 15" key="1">
    <citation type="journal article" date="2018" name="Sci. Rep.">
        <title>Rhizobium tumorigenes sp. nov., a novel plant tumorigenic bacterium isolated from cane gall tumors on thornless blackberry.</title>
        <authorList>
            <person name="Kuzmanovi N."/>
            <person name="Smalla K."/>
            <person name="Gronow S."/>
            <person name="PuBawska J."/>
        </authorList>
    </citation>
    <scope>NUCLEOTIDE SEQUENCE [LARGE SCALE GENOMIC DNA]</scope>
    <source>
        <strain evidence="14 15">1078</strain>
    </source>
</reference>
<organism evidence="14 15">
    <name type="scientific">Rhizobium tumorigenes</name>
    <dbReference type="NCBI Taxonomy" id="2041385"/>
    <lineage>
        <taxon>Bacteria</taxon>
        <taxon>Pseudomonadati</taxon>
        <taxon>Pseudomonadota</taxon>
        <taxon>Alphaproteobacteria</taxon>
        <taxon>Hyphomicrobiales</taxon>
        <taxon>Rhizobiaceae</taxon>
        <taxon>Rhizobium/Agrobacterium group</taxon>
        <taxon>Rhizobium</taxon>
    </lineage>
</organism>
<dbReference type="InterPro" id="IPR036097">
    <property type="entry name" value="HisK_dim/P_sf"/>
</dbReference>
<dbReference type="InterPro" id="IPR003594">
    <property type="entry name" value="HATPase_dom"/>
</dbReference>
<keyword evidence="3 9" id="KW-0597">Phosphoprotein</keyword>
<keyword evidence="10" id="KW-0472">Membrane</keyword>
<feature type="domain" description="Response regulatory" evidence="12">
    <location>
        <begin position="750"/>
        <end position="866"/>
    </location>
</feature>
<dbReference type="SMART" id="SM00448">
    <property type="entry name" value="REC"/>
    <property type="match status" value="1"/>
</dbReference>
<dbReference type="SUPFAM" id="SSF47384">
    <property type="entry name" value="Homodimeric domain of signal transducing histidine kinase"/>
    <property type="match status" value="1"/>
</dbReference>
<dbReference type="PROSITE" id="PS50109">
    <property type="entry name" value="HIS_KIN"/>
    <property type="match status" value="1"/>
</dbReference>
<dbReference type="CDD" id="cd00130">
    <property type="entry name" value="PAS"/>
    <property type="match status" value="1"/>
</dbReference>
<gene>
    <name evidence="14" type="ORF">PR017_07650</name>
</gene>
<dbReference type="SUPFAM" id="SSF55874">
    <property type="entry name" value="ATPase domain of HSP90 chaperone/DNA topoisomerase II/histidine kinase"/>
    <property type="match status" value="1"/>
</dbReference>
<keyword evidence="6" id="KW-0418">Kinase</keyword>
<dbReference type="InterPro" id="IPR013767">
    <property type="entry name" value="PAS_fold"/>
</dbReference>
<feature type="transmembrane region" description="Helical" evidence="10">
    <location>
        <begin position="23"/>
        <end position="44"/>
    </location>
</feature>
<dbReference type="GO" id="GO:0000155">
    <property type="term" value="F:phosphorelay sensor kinase activity"/>
    <property type="evidence" value="ECO:0007669"/>
    <property type="project" value="InterPro"/>
</dbReference>
<dbReference type="PANTHER" id="PTHR43065:SF42">
    <property type="entry name" value="TWO-COMPONENT SENSOR PPRA"/>
    <property type="match status" value="1"/>
</dbReference>
<proteinExistence type="predicted"/>
<dbReference type="EC" id="2.7.13.3" evidence="2"/>
<dbReference type="EMBL" id="CP117255">
    <property type="protein sequence ID" value="WFR96973.1"/>
    <property type="molecule type" value="Genomic_DNA"/>
</dbReference>
<dbReference type="Gene3D" id="3.40.50.2300">
    <property type="match status" value="1"/>
</dbReference>
<evidence type="ECO:0000256" key="1">
    <source>
        <dbReference type="ARBA" id="ARBA00000085"/>
    </source>
</evidence>
<evidence type="ECO:0000259" key="13">
    <source>
        <dbReference type="PROSITE" id="PS50112"/>
    </source>
</evidence>
<dbReference type="PANTHER" id="PTHR43065">
    <property type="entry name" value="SENSOR HISTIDINE KINASE"/>
    <property type="match status" value="1"/>
</dbReference>
<evidence type="ECO:0000256" key="10">
    <source>
        <dbReference type="SAM" id="Phobius"/>
    </source>
</evidence>
<dbReference type="PROSITE" id="PS50110">
    <property type="entry name" value="RESPONSE_REGULATORY"/>
    <property type="match status" value="1"/>
</dbReference>
<dbReference type="CDD" id="cd00082">
    <property type="entry name" value="HisKA"/>
    <property type="match status" value="1"/>
</dbReference>